<dbReference type="EMBL" id="CAKOGL010000003">
    <property type="protein sequence ID" value="CAH2084845.1"/>
    <property type="molecule type" value="Genomic_DNA"/>
</dbReference>
<keyword evidence="1" id="KW-0479">Metal-binding</keyword>
<comment type="caution">
    <text evidence="3">The sequence shown here is derived from an EMBL/GenBank/DDBJ whole genome shotgun (WGS) entry which is preliminary data.</text>
</comment>
<sequence>MGTIVARCPIATAKALTEAGRLLVSWSSAKAHILEQRPLRCYKCMLVGHTRPVCPSGTNRGGLCFRCGLDGHKARDCTGAVRCVVCADAGKPAAHLMGGRDCCPPKTKGRVVSGAQTTSRQGSRQALEEATAMFS</sequence>
<reference evidence="3" key="1">
    <citation type="submission" date="2022-03" db="EMBL/GenBank/DDBJ databases">
        <authorList>
            <person name="Tunstrom K."/>
        </authorList>
    </citation>
    <scope>NUCLEOTIDE SEQUENCE</scope>
</reference>
<dbReference type="PROSITE" id="PS50158">
    <property type="entry name" value="ZF_CCHC"/>
    <property type="match status" value="1"/>
</dbReference>
<dbReference type="AlphaFoldDB" id="A0AAU9TJE9"/>
<proteinExistence type="predicted"/>
<dbReference type="Pfam" id="PF00098">
    <property type="entry name" value="zf-CCHC"/>
    <property type="match status" value="1"/>
</dbReference>
<evidence type="ECO:0000313" key="3">
    <source>
        <dbReference type="EMBL" id="CAH2084845.1"/>
    </source>
</evidence>
<evidence type="ECO:0000256" key="1">
    <source>
        <dbReference type="PROSITE-ProRule" id="PRU00047"/>
    </source>
</evidence>
<keyword evidence="1" id="KW-0862">Zinc</keyword>
<feature type="domain" description="CCHC-type" evidence="2">
    <location>
        <begin position="64"/>
        <end position="77"/>
    </location>
</feature>
<dbReference type="Proteomes" id="UP001153954">
    <property type="component" value="Unassembled WGS sequence"/>
</dbReference>
<evidence type="ECO:0000259" key="2">
    <source>
        <dbReference type="PROSITE" id="PS50158"/>
    </source>
</evidence>
<protein>
    <recommendedName>
        <fullName evidence="2">CCHC-type domain-containing protein</fullName>
    </recommendedName>
</protein>
<name>A0AAU9TJE9_EUPED</name>
<dbReference type="InterPro" id="IPR036875">
    <property type="entry name" value="Znf_CCHC_sf"/>
</dbReference>
<dbReference type="GO" id="GO:0008270">
    <property type="term" value="F:zinc ion binding"/>
    <property type="evidence" value="ECO:0007669"/>
    <property type="project" value="UniProtKB-KW"/>
</dbReference>
<organism evidence="3 4">
    <name type="scientific">Euphydryas editha</name>
    <name type="common">Edith's checkerspot</name>
    <dbReference type="NCBI Taxonomy" id="104508"/>
    <lineage>
        <taxon>Eukaryota</taxon>
        <taxon>Metazoa</taxon>
        <taxon>Ecdysozoa</taxon>
        <taxon>Arthropoda</taxon>
        <taxon>Hexapoda</taxon>
        <taxon>Insecta</taxon>
        <taxon>Pterygota</taxon>
        <taxon>Neoptera</taxon>
        <taxon>Endopterygota</taxon>
        <taxon>Lepidoptera</taxon>
        <taxon>Glossata</taxon>
        <taxon>Ditrysia</taxon>
        <taxon>Papilionoidea</taxon>
        <taxon>Nymphalidae</taxon>
        <taxon>Nymphalinae</taxon>
        <taxon>Euphydryas</taxon>
    </lineage>
</organism>
<keyword evidence="1" id="KW-0863">Zinc-finger</keyword>
<gene>
    <name evidence="3" type="ORF">EEDITHA_LOCUS1379</name>
</gene>
<accession>A0AAU9TJE9</accession>
<dbReference type="SUPFAM" id="SSF57756">
    <property type="entry name" value="Retrovirus zinc finger-like domains"/>
    <property type="match status" value="1"/>
</dbReference>
<dbReference type="Gene3D" id="4.10.60.10">
    <property type="entry name" value="Zinc finger, CCHC-type"/>
    <property type="match status" value="1"/>
</dbReference>
<evidence type="ECO:0000313" key="4">
    <source>
        <dbReference type="Proteomes" id="UP001153954"/>
    </source>
</evidence>
<dbReference type="GO" id="GO:0003676">
    <property type="term" value="F:nucleic acid binding"/>
    <property type="evidence" value="ECO:0007669"/>
    <property type="project" value="InterPro"/>
</dbReference>
<keyword evidence="4" id="KW-1185">Reference proteome</keyword>
<dbReference type="SMART" id="SM00343">
    <property type="entry name" value="ZnF_C2HC"/>
    <property type="match status" value="2"/>
</dbReference>
<dbReference type="InterPro" id="IPR001878">
    <property type="entry name" value="Znf_CCHC"/>
</dbReference>